<feature type="region of interest" description="Disordered" evidence="1">
    <location>
        <begin position="270"/>
        <end position="340"/>
    </location>
</feature>
<keyword evidence="3" id="KW-1185">Reference proteome</keyword>
<reference evidence="2 3" key="1">
    <citation type="submission" date="2019-02" db="EMBL/GenBank/DDBJ databases">
        <title>Deep-cultivation of Planctomycetes and their phenomic and genomic characterization uncovers novel biology.</title>
        <authorList>
            <person name="Wiegand S."/>
            <person name="Jogler M."/>
            <person name="Boedeker C."/>
            <person name="Pinto D."/>
            <person name="Vollmers J."/>
            <person name="Rivas-Marin E."/>
            <person name="Kohn T."/>
            <person name="Peeters S.H."/>
            <person name="Heuer A."/>
            <person name="Rast P."/>
            <person name="Oberbeckmann S."/>
            <person name="Bunk B."/>
            <person name="Jeske O."/>
            <person name="Meyerdierks A."/>
            <person name="Storesund J.E."/>
            <person name="Kallscheuer N."/>
            <person name="Luecker S."/>
            <person name="Lage O.M."/>
            <person name="Pohl T."/>
            <person name="Merkel B.J."/>
            <person name="Hornburger P."/>
            <person name="Mueller R.-W."/>
            <person name="Bruemmer F."/>
            <person name="Labrenz M."/>
            <person name="Spormann A.M."/>
            <person name="Op den Camp H."/>
            <person name="Overmann J."/>
            <person name="Amann R."/>
            <person name="Jetten M.S.M."/>
            <person name="Mascher T."/>
            <person name="Medema M.H."/>
            <person name="Devos D.P."/>
            <person name="Kaster A.-K."/>
            <person name="Ovreas L."/>
            <person name="Rohde M."/>
            <person name="Galperin M.Y."/>
            <person name="Jogler C."/>
        </authorList>
    </citation>
    <scope>NUCLEOTIDE SEQUENCE [LARGE SCALE GENOMIC DNA]</scope>
    <source>
        <strain evidence="2 3">Pla163</strain>
    </source>
</reference>
<evidence type="ECO:0000313" key="3">
    <source>
        <dbReference type="Proteomes" id="UP000319342"/>
    </source>
</evidence>
<organism evidence="2 3">
    <name type="scientific">Rohdeia mirabilis</name>
    <dbReference type="NCBI Taxonomy" id="2528008"/>
    <lineage>
        <taxon>Bacteria</taxon>
        <taxon>Pseudomonadati</taxon>
        <taxon>Planctomycetota</taxon>
        <taxon>Planctomycetia</taxon>
        <taxon>Planctomycetia incertae sedis</taxon>
        <taxon>Rohdeia</taxon>
    </lineage>
</organism>
<proteinExistence type="predicted"/>
<dbReference type="EMBL" id="CP036290">
    <property type="protein sequence ID" value="QDU85436.1"/>
    <property type="molecule type" value="Genomic_DNA"/>
</dbReference>
<feature type="compositionally biased region" description="Basic and acidic residues" evidence="1">
    <location>
        <begin position="270"/>
        <end position="290"/>
    </location>
</feature>
<sequence>MWGVVAGVGAVAGEVEATRFDWVDPRRLAIETDARFVDPRWERALSECLERCRPFRADDVDGLAEVSQALFELPFVAEVGPPRLVWPDGAVVDVRFERPVACLRRGATFLCVSAQGRVLPGGWAAPPTLDGLTLPVLGRLGQDESDAVPGQPLSRAGLWHGLSLVLSLEEHLDRDERLALGTLTIDAENGALGQVEDPGAVLHLEGRRVVLWGRTPDVDAPGALPTELKWRHVVEAVELSNAQKLLWRAVDVRWDEYAVALRHDEPVPEPEVWRDATERAKDEEARRRADGSASGGGTVGGAVRGGDRTAPGGNWEPPPSSWDPPGDVNRGARPTLGRVR</sequence>
<feature type="compositionally biased region" description="Gly residues" evidence="1">
    <location>
        <begin position="293"/>
        <end position="304"/>
    </location>
</feature>
<dbReference type="Proteomes" id="UP000319342">
    <property type="component" value="Chromosome"/>
</dbReference>
<evidence type="ECO:0000313" key="2">
    <source>
        <dbReference type="EMBL" id="QDU85436.1"/>
    </source>
</evidence>
<protein>
    <submittedName>
        <fullName evidence="2">Uncharacterized protein</fullName>
    </submittedName>
</protein>
<name>A0A518D1T7_9BACT</name>
<gene>
    <name evidence="2" type="ORF">Pla163_25660</name>
</gene>
<evidence type="ECO:0000256" key="1">
    <source>
        <dbReference type="SAM" id="MobiDB-lite"/>
    </source>
</evidence>
<dbReference type="AlphaFoldDB" id="A0A518D1T7"/>
<accession>A0A518D1T7</accession>